<evidence type="ECO:0000256" key="2">
    <source>
        <dbReference type="ARBA" id="ARBA00013194"/>
    </source>
</evidence>
<evidence type="ECO:0000256" key="5">
    <source>
        <dbReference type="ARBA" id="ARBA00023235"/>
    </source>
</evidence>
<name>A0A0A1VXH7_MICAE</name>
<dbReference type="PROSITE" id="PS50198">
    <property type="entry name" value="PPIC_PPIASE_2"/>
    <property type="match status" value="1"/>
</dbReference>
<keyword evidence="4 6" id="KW-0697">Rotamase</keyword>
<dbReference type="EMBL" id="BBPA01000051">
    <property type="protein sequence ID" value="GAL93961.1"/>
    <property type="molecule type" value="Genomic_DNA"/>
</dbReference>
<comment type="catalytic activity">
    <reaction evidence="1">
        <text>[protein]-peptidylproline (omega=180) = [protein]-peptidylproline (omega=0)</text>
        <dbReference type="Rhea" id="RHEA:16237"/>
        <dbReference type="Rhea" id="RHEA-COMP:10747"/>
        <dbReference type="Rhea" id="RHEA-COMP:10748"/>
        <dbReference type="ChEBI" id="CHEBI:83833"/>
        <dbReference type="ChEBI" id="CHEBI:83834"/>
        <dbReference type="EC" id="5.2.1.8"/>
    </reaction>
</comment>
<evidence type="ECO:0000256" key="6">
    <source>
        <dbReference type="PROSITE-ProRule" id="PRU00278"/>
    </source>
</evidence>
<dbReference type="InterPro" id="IPR046357">
    <property type="entry name" value="PPIase_dom_sf"/>
</dbReference>
<dbReference type="AlphaFoldDB" id="A0A0A1VXH7"/>
<dbReference type="RefSeq" id="WP_045359891.1">
    <property type="nucleotide sequence ID" value="NZ_BBPA01000051.1"/>
</dbReference>
<proteinExistence type="predicted"/>
<reference evidence="9" key="1">
    <citation type="journal article" date="2015" name="Genome">
        <title>Whole Genome Sequence of the Non-Microcystin-Producing Microcystis aeruginosa Strain NIES-44.</title>
        <authorList>
            <person name="Okano K."/>
            <person name="Miyata N."/>
            <person name="Ozaki Y."/>
        </authorList>
    </citation>
    <scope>NUCLEOTIDE SEQUENCE [LARGE SCALE GENOMIC DNA]</scope>
    <source>
        <strain evidence="9">NIES-44</strain>
    </source>
</reference>
<evidence type="ECO:0000313" key="9">
    <source>
        <dbReference type="Proteomes" id="UP000030321"/>
    </source>
</evidence>
<evidence type="ECO:0000256" key="3">
    <source>
        <dbReference type="ARBA" id="ARBA00022729"/>
    </source>
</evidence>
<dbReference type="PANTHER" id="PTHR47245">
    <property type="entry name" value="PEPTIDYLPROLYL ISOMERASE"/>
    <property type="match status" value="1"/>
</dbReference>
<dbReference type="GO" id="GO:0003755">
    <property type="term" value="F:peptidyl-prolyl cis-trans isomerase activity"/>
    <property type="evidence" value="ECO:0007669"/>
    <property type="project" value="UniProtKB-KW"/>
</dbReference>
<accession>A0A0A1VXH7</accession>
<gene>
    <name evidence="8" type="ORF">N44_02541</name>
</gene>
<evidence type="ECO:0000259" key="7">
    <source>
        <dbReference type="PROSITE" id="PS50198"/>
    </source>
</evidence>
<dbReference type="InterPro" id="IPR027304">
    <property type="entry name" value="Trigger_fact/SurA_dom_sf"/>
</dbReference>
<dbReference type="SUPFAM" id="SSF54534">
    <property type="entry name" value="FKBP-like"/>
    <property type="match status" value="1"/>
</dbReference>
<keyword evidence="3" id="KW-0732">Signal</keyword>
<dbReference type="PANTHER" id="PTHR47245:SF1">
    <property type="entry name" value="FOLDASE PROTEIN PRSA"/>
    <property type="match status" value="1"/>
</dbReference>
<comment type="caution">
    <text evidence="8">The sequence shown here is derived from an EMBL/GenBank/DDBJ whole genome shotgun (WGS) entry which is preliminary data.</text>
</comment>
<protein>
    <recommendedName>
        <fullName evidence="2">peptidylprolyl isomerase</fullName>
        <ecNumber evidence="2">5.2.1.8</ecNumber>
    </recommendedName>
</protein>
<dbReference type="InterPro" id="IPR000297">
    <property type="entry name" value="PPIase_PpiC"/>
</dbReference>
<organism evidence="8 9">
    <name type="scientific">Microcystis aeruginosa NIES-44</name>
    <dbReference type="NCBI Taxonomy" id="449439"/>
    <lineage>
        <taxon>Bacteria</taxon>
        <taxon>Bacillati</taxon>
        <taxon>Cyanobacteriota</taxon>
        <taxon>Cyanophyceae</taxon>
        <taxon>Oscillatoriophycideae</taxon>
        <taxon>Chroococcales</taxon>
        <taxon>Microcystaceae</taxon>
        <taxon>Microcystis</taxon>
    </lineage>
</organism>
<feature type="domain" description="PpiC" evidence="7">
    <location>
        <begin position="102"/>
        <end position="206"/>
    </location>
</feature>
<dbReference type="Proteomes" id="UP000030321">
    <property type="component" value="Unassembled WGS sequence"/>
</dbReference>
<evidence type="ECO:0000313" key="8">
    <source>
        <dbReference type="EMBL" id="GAL93961.1"/>
    </source>
</evidence>
<dbReference type="SUPFAM" id="SSF109998">
    <property type="entry name" value="Triger factor/SurA peptide-binding domain-like"/>
    <property type="match status" value="1"/>
</dbReference>
<dbReference type="EC" id="5.2.1.8" evidence="2"/>
<evidence type="ECO:0000256" key="4">
    <source>
        <dbReference type="ARBA" id="ARBA00023110"/>
    </source>
</evidence>
<evidence type="ECO:0000256" key="1">
    <source>
        <dbReference type="ARBA" id="ARBA00000971"/>
    </source>
</evidence>
<sequence>MSSIIEIGDQKISESEVLPLLAKYGMLPQLIREVIIEQAIANIACNPEERNAAYSRFYQNNQIANDEQMKSWLQQNGMNSEQLEYLILRDIKLEKFKQETWDNKVESYFLQVKNQLDKVVYSLIRTKNIGIAQELFFRIQDRETSFAELAKKYSQGAEAETGGLIGPVELSSPHPQIGQILKASKPGQLWPPTQVGEWVVIVRLEKYLSCELDTPTRQRLRNDLFQQWLMTQMQTVKFIPESTLRQSSGQAPVNSEQLSVI</sequence>
<dbReference type="InterPro" id="IPR050245">
    <property type="entry name" value="PrsA_foldase"/>
</dbReference>
<keyword evidence="5 6" id="KW-0413">Isomerase</keyword>
<dbReference type="Pfam" id="PF00639">
    <property type="entry name" value="Rotamase"/>
    <property type="match status" value="1"/>
</dbReference>
<dbReference type="Gene3D" id="3.10.50.40">
    <property type="match status" value="1"/>
</dbReference>